<dbReference type="PANTHER" id="PTHR11808">
    <property type="entry name" value="TRANS-SULFURATION ENZYME FAMILY MEMBER"/>
    <property type="match status" value="1"/>
</dbReference>
<dbReference type="SUPFAM" id="SSF53383">
    <property type="entry name" value="PLP-dependent transferases"/>
    <property type="match status" value="1"/>
</dbReference>
<evidence type="ECO:0000256" key="1">
    <source>
        <dbReference type="ARBA" id="ARBA00001933"/>
    </source>
</evidence>
<evidence type="ECO:0000313" key="3">
    <source>
        <dbReference type="EMBL" id="GAF99575.1"/>
    </source>
</evidence>
<dbReference type="GO" id="GO:0005737">
    <property type="term" value="C:cytoplasm"/>
    <property type="evidence" value="ECO:0007669"/>
    <property type="project" value="TreeGrafter"/>
</dbReference>
<protein>
    <recommendedName>
        <fullName evidence="4">Cystathionine gamma-synthase</fullName>
    </recommendedName>
</protein>
<dbReference type="GO" id="GO:0019346">
    <property type="term" value="P:transsulfuration"/>
    <property type="evidence" value="ECO:0007669"/>
    <property type="project" value="InterPro"/>
</dbReference>
<gene>
    <name evidence="3" type="ORF">S01H1_45100</name>
</gene>
<dbReference type="GO" id="GO:0030170">
    <property type="term" value="F:pyridoxal phosphate binding"/>
    <property type="evidence" value="ECO:0007669"/>
    <property type="project" value="InterPro"/>
</dbReference>
<dbReference type="InterPro" id="IPR054542">
    <property type="entry name" value="Cys_met_metab_PP"/>
</dbReference>
<dbReference type="PROSITE" id="PS00868">
    <property type="entry name" value="CYS_MET_METAB_PP"/>
    <property type="match status" value="1"/>
</dbReference>
<reference evidence="3" key="1">
    <citation type="journal article" date="2014" name="Front. Microbiol.">
        <title>High frequency of phylogenetically diverse reductive dehalogenase-homologous genes in deep subseafloor sedimentary metagenomes.</title>
        <authorList>
            <person name="Kawai M."/>
            <person name="Futagami T."/>
            <person name="Toyoda A."/>
            <person name="Takaki Y."/>
            <person name="Nishi S."/>
            <person name="Hori S."/>
            <person name="Arai W."/>
            <person name="Tsubouchi T."/>
            <person name="Morono Y."/>
            <person name="Uchiyama I."/>
            <person name="Ito T."/>
            <person name="Fujiyama A."/>
            <person name="Inagaki F."/>
            <person name="Takami H."/>
        </authorList>
    </citation>
    <scope>NUCLEOTIDE SEQUENCE</scope>
    <source>
        <strain evidence="3">Expedition CK06-06</strain>
    </source>
</reference>
<evidence type="ECO:0000256" key="2">
    <source>
        <dbReference type="ARBA" id="ARBA00022898"/>
    </source>
</evidence>
<dbReference type="FunFam" id="3.40.640.10:FF:000046">
    <property type="entry name" value="Cystathionine gamma-lyase"/>
    <property type="match status" value="1"/>
</dbReference>
<dbReference type="Pfam" id="PF01053">
    <property type="entry name" value="Cys_Met_Meta_PP"/>
    <property type="match status" value="1"/>
</dbReference>
<dbReference type="InterPro" id="IPR000277">
    <property type="entry name" value="Cys/Met-Metab_PyrdxlP-dep_enz"/>
</dbReference>
<name>X0VGB7_9ZZZZ</name>
<dbReference type="InterPro" id="IPR015424">
    <property type="entry name" value="PyrdxlP-dep_Trfase"/>
</dbReference>
<keyword evidence="2" id="KW-0663">Pyridoxal phosphate</keyword>
<sequence length="228" mass="25188">MKGKPVTPPVVLSATYQFENTDELIDVVQHRTGYLYSRWDNPTVREAEQMLASMEGYSNVVGFGSGMAAVTSSILAFVEKGGRVIAIQTYGETYRFIHDYLPRMGVDTIGLNCDDVDQCDAEFKKGATLLFLESPMNPLLRVIDVKPLAQLAHEHGAVVILDSTFASPVNQRPIELGVDIAIHSATKYLGGHHDITAGFACCNEEHHEAIWKQRRMFGGILDPMTAFL</sequence>
<dbReference type="InterPro" id="IPR015421">
    <property type="entry name" value="PyrdxlP-dep_Trfase_major"/>
</dbReference>
<accession>X0VGB7</accession>
<dbReference type="EMBL" id="BARS01028798">
    <property type="protein sequence ID" value="GAF99575.1"/>
    <property type="molecule type" value="Genomic_DNA"/>
</dbReference>
<dbReference type="GO" id="GO:0016846">
    <property type="term" value="F:carbon-sulfur lyase activity"/>
    <property type="evidence" value="ECO:0007669"/>
    <property type="project" value="TreeGrafter"/>
</dbReference>
<comment type="cofactor">
    <cofactor evidence="1">
        <name>pyridoxal 5'-phosphate</name>
        <dbReference type="ChEBI" id="CHEBI:597326"/>
    </cofactor>
</comment>
<comment type="caution">
    <text evidence="3">The sequence shown here is derived from an EMBL/GenBank/DDBJ whole genome shotgun (WGS) entry which is preliminary data.</text>
</comment>
<proteinExistence type="predicted"/>
<dbReference type="AlphaFoldDB" id="X0VGB7"/>
<dbReference type="Gene3D" id="3.40.640.10">
    <property type="entry name" value="Type I PLP-dependent aspartate aminotransferase-like (Major domain)"/>
    <property type="match status" value="1"/>
</dbReference>
<organism evidence="3">
    <name type="scientific">marine sediment metagenome</name>
    <dbReference type="NCBI Taxonomy" id="412755"/>
    <lineage>
        <taxon>unclassified sequences</taxon>
        <taxon>metagenomes</taxon>
        <taxon>ecological metagenomes</taxon>
    </lineage>
</organism>
<evidence type="ECO:0008006" key="4">
    <source>
        <dbReference type="Google" id="ProtNLM"/>
    </source>
</evidence>
<feature type="non-terminal residue" evidence="3">
    <location>
        <position position="228"/>
    </location>
</feature>